<evidence type="ECO:0000256" key="4">
    <source>
        <dbReference type="ARBA" id="ARBA00025004"/>
    </source>
</evidence>
<organism evidence="8 9">
    <name type="scientific">Cyberlindnera jadinii (strain ATCC 18201 / CBS 1600 / BCRC 20928 / JCM 3617 / NBRC 0987 / NRRL Y-1542)</name>
    <name type="common">Torula yeast</name>
    <name type="synonym">Candida utilis</name>
    <dbReference type="NCBI Taxonomy" id="983966"/>
    <lineage>
        <taxon>Eukaryota</taxon>
        <taxon>Fungi</taxon>
        <taxon>Dikarya</taxon>
        <taxon>Ascomycota</taxon>
        <taxon>Saccharomycotina</taxon>
        <taxon>Saccharomycetes</taxon>
        <taxon>Phaffomycetales</taxon>
        <taxon>Phaffomycetaceae</taxon>
        <taxon>Cyberlindnera</taxon>
    </lineage>
</organism>
<comment type="similarity">
    <text evidence="1">Belongs to the SNU71 family.</text>
</comment>
<accession>A0A0H5C7C4</accession>
<keyword evidence="5" id="KW-0175">Coiled coil</keyword>
<evidence type="ECO:0000313" key="9">
    <source>
        <dbReference type="Proteomes" id="UP000038830"/>
    </source>
</evidence>
<feature type="coiled-coil region" evidence="5">
    <location>
        <begin position="189"/>
        <end position="216"/>
    </location>
</feature>
<feature type="compositionally biased region" description="Acidic residues" evidence="6">
    <location>
        <begin position="288"/>
        <end position="304"/>
    </location>
</feature>
<dbReference type="Pfam" id="PF01480">
    <property type="entry name" value="PWI"/>
    <property type="match status" value="1"/>
</dbReference>
<dbReference type="GO" id="GO:0005681">
    <property type="term" value="C:spliceosomal complex"/>
    <property type="evidence" value="ECO:0007669"/>
    <property type="project" value="UniProtKB-KW"/>
</dbReference>
<dbReference type="AlphaFoldDB" id="A0A0H5C7C4"/>
<keyword evidence="3" id="KW-0508">mRNA splicing</keyword>
<dbReference type="EMBL" id="CDQK01000005">
    <property type="protein sequence ID" value="CEP23822.1"/>
    <property type="molecule type" value="Genomic_DNA"/>
</dbReference>
<evidence type="ECO:0000256" key="1">
    <source>
        <dbReference type="ARBA" id="ARBA00005544"/>
    </source>
</evidence>
<dbReference type="Gene3D" id="1.20.1390.10">
    <property type="entry name" value="PWI domain"/>
    <property type="match status" value="1"/>
</dbReference>
<keyword evidence="3" id="KW-0507">mRNA processing</keyword>
<sequence length="501" mass="58709">MDDNTLINVPTVTASPFHGVSALLTKFKDINPSRPKPNAIGAVPLYRSRLYRVNKPAPSLSNDADEAGEEENEEAEQYEVQKFKDLKEFKPNVLTEQLNEACILGIEDFANPLIEQLLNELIGEHPYEWSCLEEGDSKVLFVRLKEKEVKENAFLMKRLTELDIAVHQSKLKIVVEKNTRQLIEDTVPNDEISIDKEALQRKVDRLLEKNKAKKTAKTVDYVIDEEELRGVPQDALPQLIKDIKEFRLKVLENERKKREKEVLEEKKRSKAQLRKLFEKYQSDSDRMVEDDDDESDEEDDDLTDEQYEELRIKKENADMLKKFRDKLRSVESIQRRNKDVLRELEELRNYEQSLDKTLKPEYEHGRFRRSGRDKKLEMEADQKDREEELTENKAAKEADNFLSTINIPLKVNISKSLTLEDLDDDQLDSLLQRLKPKLDEYMEEILGTKEDELSDYIISIIKDEKNKDKLAQELEEAFADDAESLRDKIWNDIEVFIKEFQ</sequence>
<name>A0A0H5C7C4_CYBJN</name>
<keyword evidence="3" id="KW-0747">Spliceosome</keyword>
<evidence type="ECO:0000256" key="3">
    <source>
        <dbReference type="ARBA" id="ARBA00022728"/>
    </source>
</evidence>
<proteinExistence type="inferred from homology"/>
<evidence type="ECO:0000313" key="8">
    <source>
        <dbReference type="EMBL" id="CEP23822.1"/>
    </source>
</evidence>
<feature type="compositionally biased region" description="Basic and acidic residues" evidence="6">
    <location>
        <begin position="373"/>
        <end position="392"/>
    </location>
</feature>
<comment type="function">
    <text evidence="4">Component of the U1 snRNP particle, which recognizes and binds the 5'-splice site of pre-mRNA. Together with other non-snRNP factors, U1 snRNP forms the spliceosomal commitment complex, that targets pre-mRNA to the splicing pathway.</text>
</comment>
<gene>
    <name evidence="8" type="ORF">BN1211_4482</name>
</gene>
<feature type="domain" description="PWI" evidence="7">
    <location>
        <begin position="434"/>
        <end position="492"/>
    </location>
</feature>
<protein>
    <recommendedName>
        <fullName evidence="2">U1 small nuclear ribonucleoprotein component SNU71</fullName>
    </recommendedName>
</protein>
<evidence type="ECO:0000256" key="2">
    <source>
        <dbReference type="ARBA" id="ARBA00014280"/>
    </source>
</evidence>
<dbReference type="Proteomes" id="UP000038830">
    <property type="component" value="Unassembled WGS sequence"/>
</dbReference>
<reference evidence="9" key="1">
    <citation type="journal article" date="2015" name="J. Biotechnol.">
        <title>The structure of the Cyberlindnera jadinii genome and its relation to Candida utilis analyzed by the occurrence of single nucleotide polymorphisms.</title>
        <authorList>
            <person name="Rupp O."/>
            <person name="Brinkrolf K."/>
            <person name="Buerth C."/>
            <person name="Kunigo M."/>
            <person name="Schneider J."/>
            <person name="Jaenicke S."/>
            <person name="Goesmann A."/>
            <person name="Puehler A."/>
            <person name="Jaeger K.-E."/>
            <person name="Ernst J.F."/>
        </authorList>
    </citation>
    <scope>NUCLEOTIDE SEQUENCE [LARGE SCALE GENOMIC DNA]</scope>
    <source>
        <strain evidence="9">ATCC 18201 / CBS 1600 / BCRC 20928 / JCM 3617 / NBRC 0987 / NRRL Y-1542</strain>
    </source>
</reference>
<dbReference type="InterPro" id="IPR002483">
    <property type="entry name" value="PWI_dom"/>
</dbReference>
<evidence type="ECO:0000256" key="5">
    <source>
        <dbReference type="SAM" id="Coils"/>
    </source>
</evidence>
<feature type="region of interest" description="Disordered" evidence="6">
    <location>
        <begin position="282"/>
        <end position="304"/>
    </location>
</feature>
<evidence type="ECO:0000256" key="6">
    <source>
        <dbReference type="SAM" id="MobiDB-lite"/>
    </source>
</evidence>
<feature type="region of interest" description="Disordered" evidence="6">
    <location>
        <begin position="361"/>
        <end position="392"/>
    </location>
</feature>
<evidence type="ECO:0000259" key="7">
    <source>
        <dbReference type="Pfam" id="PF01480"/>
    </source>
</evidence>